<dbReference type="KEGG" id="cmax:111468481"/>
<sequence length="270" mass="29865">MAVHAQFYPENLAFPFAGNSTDAVSQFCFQKPPTEFFSGGGGGGSGGNGGGDGGSVFSFAKNPNRTAVAAAGFSQCVSAHVEKQRQEIDYYIRVQNESLRMALREQGKQQITSLMKKIEMKAAILLRQKEEEIAKASKKTMELEIFLRKLETENQLWQKIAQENEAMAMSLNNTLDQMREKASNSMDDAESCCDMNSAAAVEEEIRPGCSVLEQGRMKNRMICRECNHRNSTVILLPCRHLCCCKDCETVVDSCPVCRTGKKASIEAMIF</sequence>
<evidence type="ECO:0000256" key="2">
    <source>
        <dbReference type="ARBA" id="ARBA00022771"/>
    </source>
</evidence>
<keyword evidence="6" id="KW-1185">Reference proteome</keyword>
<dbReference type="Gene3D" id="3.30.40.10">
    <property type="entry name" value="Zinc/RING finger domain, C3HC4 (zinc finger)"/>
    <property type="match status" value="1"/>
</dbReference>
<dbReference type="PANTHER" id="PTHR42647:SF6">
    <property type="entry name" value="RING-TYPE DOMAIN-CONTAINING PROTEIN"/>
    <property type="match status" value="1"/>
</dbReference>
<evidence type="ECO:0000313" key="7">
    <source>
        <dbReference type="RefSeq" id="XP_022969504.1"/>
    </source>
</evidence>
<keyword evidence="1" id="KW-0479">Metal-binding</keyword>
<dbReference type="AlphaFoldDB" id="A0A6J1I2T2"/>
<dbReference type="PANTHER" id="PTHR42647">
    <property type="entry name" value="SBP (S-RIBONUCLEASE BINDING PROTEIN) FAMILY PROTEIN"/>
    <property type="match status" value="1"/>
</dbReference>
<dbReference type="OrthoDB" id="1711136at2759"/>
<proteinExistence type="predicted"/>
<dbReference type="RefSeq" id="XP_022969504.1">
    <property type="nucleotide sequence ID" value="XM_023113736.1"/>
</dbReference>
<dbReference type="GeneID" id="111468481"/>
<evidence type="ECO:0000256" key="4">
    <source>
        <dbReference type="PROSITE-ProRule" id="PRU00175"/>
    </source>
</evidence>
<dbReference type="PROSITE" id="PS50089">
    <property type="entry name" value="ZF_RING_2"/>
    <property type="match status" value="1"/>
</dbReference>
<evidence type="ECO:0000259" key="5">
    <source>
        <dbReference type="PROSITE" id="PS50089"/>
    </source>
</evidence>
<evidence type="ECO:0000256" key="1">
    <source>
        <dbReference type="ARBA" id="ARBA00022723"/>
    </source>
</evidence>
<dbReference type="SUPFAM" id="SSF57850">
    <property type="entry name" value="RING/U-box"/>
    <property type="match status" value="1"/>
</dbReference>
<accession>A0A6J1I2T2</accession>
<gene>
    <name evidence="7" type="primary">LOC111468481</name>
</gene>
<keyword evidence="3" id="KW-0862">Zinc</keyword>
<reference evidence="7" key="1">
    <citation type="submission" date="2025-08" db="UniProtKB">
        <authorList>
            <consortium name="RefSeq"/>
        </authorList>
    </citation>
    <scope>IDENTIFICATION</scope>
    <source>
        <tissue evidence="7">Young leaves</tissue>
    </source>
</reference>
<evidence type="ECO:0000256" key="3">
    <source>
        <dbReference type="ARBA" id="ARBA00022833"/>
    </source>
</evidence>
<dbReference type="InterPro" id="IPR001841">
    <property type="entry name" value="Znf_RING"/>
</dbReference>
<feature type="domain" description="RING-type" evidence="5">
    <location>
        <begin position="223"/>
        <end position="258"/>
    </location>
</feature>
<keyword evidence="2 4" id="KW-0863">Zinc-finger</keyword>
<dbReference type="GO" id="GO:0008270">
    <property type="term" value="F:zinc ion binding"/>
    <property type="evidence" value="ECO:0007669"/>
    <property type="project" value="UniProtKB-KW"/>
</dbReference>
<protein>
    <submittedName>
        <fullName evidence="7">Probable BOI-related E3 ubiquitin-protein ligase 2</fullName>
    </submittedName>
</protein>
<evidence type="ECO:0000313" key="6">
    <source>
        <dbReference type="Proteomes" id="UP000504608"/>
    </source>
</evidence>
<organism evidence="6 7">
    <name type="scientific">Cucurbita maxima</name>
    <name type="common">Pumpkin</name>
    <name type="synonym">Winter squash</name>
    <dbReference type="NCBI Taxonomy" id="3661"/>
    <lineage>
        <taxon>Eukaryota</taxon>
        <taxon>Viridiplantae</taxon>
        <taxon>Streptophyta</taxon>
        <taxon>Embryophyta</taxon>
        <taxon>Tracheophyta</taxon>
        <taxon>Spermatophyta</taxon>
        <taxon>Magnoliopsida</taxon>
        <taxon>eudicotyledons</taxon>
        <taxon>Gunneridae</taxon>
        <taxon>Pentapetalae</taxon>
        <taxon>rosids</taxon>
        <taxon>fabids</taxon>
        <taxon>Cucurbitales</taxon>
        <taxon>Cucurbitaceae</taxon>
        <taxon>Cucurbiteae</taxon>
        <taxon>Cucurbita</taxon>
    </lineage>
</organism>
<dbReference type="Pfam" id="PF13920">
    <property type="entry name" value="zf-C3HC4_3"/>
    <property type="match status" value="1"/>
</dbReference>
<name>A0A6J1I2T2_CUCMA</name>
<dbReference type="Proteomes" id="UP000504608">
    <property type="component" value="Unplaced"/>
</dbReference>
<dbReference type="InterPro" id="IPR013083">
    <property type="entry name" value="Znf_RING/FYVE/PHD"/>
</dbReference>
<dbReference type="GO" id="GO:0004842">
    <property type="term" value="F:ubiquitin-protein transferase activity"/>
    <property type="evidence" value="ECO:0007669"/>
    <property type="project" value="TreeGrafter"/>
</dbReference>